<dbReference type="Proteomes" id="UP000003980">
    <property type="component" value="Unassembled WGS sequence"/>
</dbReference>
<dbReference type="GO" id="GO:0008270">
    <property type="term" value="F:zinc ion binding"/>
    <property type="evidence" value="ECO:0007669"/>
    <property type="project" value="UniProtKB-UniRule"/>
</dbReference>
<name>H2C8S9_9CREN</name>
<dbReference type="STRING" id="671065.MetMK1DRAFT_00029960"/>
<feature type="binding site" evidence="7">
    <location>
        <position position="10"/>
    </location>
    <ligand>
        <name>Zn(2+)</name>
        <dbReference type="ChEBI" id="CHEBI:29105"/>
    </ligand>
</feature>
<evidence type="ECO:0000256" key="4">
    <source>
        <dbReference type="ARBA" id="ARBA00022723"/>
    </source>
</evidence>
<comment type="subcellular location">
    <subcellularLocation>
        <location evidence="7">Cytoplasm</location>
    </subcellularLocation>
</comment>
<evidence type="ECO:0000313" key="8">
    <source>
        <dbReference type="EMBL" id="EHP68555.1"/>
    </source>
</evidence>
<evidence type="ECO:0000256" key="5">
    <source>
        <dbReference type="ARBA" id="ARBA00022833"/>
    </source>
</evidence>
<protein>
    <recommendedName>
        <fullName evidence="7">DNA-directed RNA polymerase subunit Rpo10</fullName>
        <ecNumber evidence="7">2.7.7.6</ecNumber>
    </recommendedName>
    <alternativeName>
        <fullName evidence="7">DNA-directed RNA polymerase subunit N</fullName>
    </alternativeName>
</protein>
<keyword evidence="3 7" id="KW-0548">Nucleotidyltransferase</keyword>
<dbReference type="eggNOG" id="arCOG04244">
    <property type="taxonomic scope" value="Archaea"/>
</dbReference>
<dbReference type="NCBIfam" id="NF003089">
    <property type="entry name" value="PRK04016.1"/>
    <property type="match status" value="1"/>
</dbReference>
<dbReference type="PANTHER" id="PTHR23431:SF3">
    <property type="entry name" value="DNA-DIRECTED RNA POLYMERASES I, II, AND III SUBUNIT RPABC5"/>
    <property type="match status" value="1"/>
</dbReference>
<dbReference type="GO" id="GO:0003677">
    <property type="term" value="F:DNA binding"/>
    <property type="evidence" value="ECO:0007669"/>
    <property type="project" value="InterPro"/>
</dbReference>
<dbReference type="RefSeq" id="WP_009075100.1">
    <property type="nucleotide sequence ID" value="NZ_JH597770.1"/>
</dbReference>
<dbReference type="GO" id="GO:0006351">
    <property type="term" value="P:DNA-templated transcription"/>
    <property type="evidence" value="ECO:0007669"/>
    <property type="project" value="UniProtKB-UniRule"/>
</dbReference>
<dbReference type="GO" id="GO:0005737">
    <property type="term" value="C:cytoplasm"/>
    <property type="evidence" value="ECO:0007669"/>
    <property type="project" value="UniProtKB-SubCell"/>
</dbReference>
<dbReference type="OrthoDB" id="371754at2157"/>
<keyword evidence="1 7" id="KW-0240">DNA-directed RNA polymerase</keyword>
<dbReference type="InterPro" id="IPR020789">
    <property type="entry name" value="RNA_pol_suN_Zn-BS"/>
</dbReference>
<evidence type="ECO:0000256" key="1">
    <source>
        <dbReference type="ARBA" id="ARBA00022478"/>
    </source>
</evidence>
<dbReference type="PROSITE" id="PS01112">
    <property type="entry name" value="RNA_POL_N_8KD"/>
    <property type="match status" value="1"/>
</dbReference>
<evidence type="ECO:0000256" key="7">
    <source>
        <dbReference type="HAMAP-Rule" id="MF_00250"/>
    </source>
</evidence>
<dbReference type="FunFam" id="1.10.10.60:FF:000024">
    <property type="entry name" value="DNA-directed RNA polymerases I, II, and III subunit"/>
    <property type="match status" value="1"/>
</dbReference>
<dbReference type="InterPro" id="IPR023580">
    <property type="entry name" value="RNA_pol_su_RPB10"/>
</dbReference>
<dbReference type="EC" id="2.7.7.6" evidence="7"/>
<keyword evidence="6 7" id="KW-0804">Transcription</keyword>
<dbReference type="GO" id="GO:0000428">
    <property type="term" value="C:DNA-directed RNA polymerase complex"/>
    <property type="evidence" value="ECO:0007669"/>
    <property type="project" value="UniProtKB-KW"/>
</dbReference>
<reference evidence="8 9" key="1">
    <citation type="submission" date="2012-01" db="EMBL/GenBank/DDBJ databases">
        <title>Improved High-Quality Draft sequence of Metallosphaera yellowstonensis MK1.</title>
        <authorList>
            <consortium name="US DOE Joint Genome Institute"/>
            <person name="Lucas S."/>
            <person name="Han J."/>
            <person name="Cheng J.-F."/>
            <person name="Goodwin L."/>
            <person name="Pitluck S."/>
            <person name="Peters L."/>
            <person name="Teshima H."/>
            <person name="Detter J.C."/>
            <person name="Han C."/>
            <person name="Tapia R."/>
            <person name="Land M."/>
            <person name="Hauser L."/>
            <person name="Kyrpides N."/>
            <person name="Kozubal M."/>
            <person name="Macur R.E."/>
            <person name="Jay Z."/>
            <person name="Inskeep W."/>
            <person name="Woyke T."/>
        </authorList>
    </citation>
    <scope>NUCLEOTIDE SEQUENCE [LARGE SCALE GENOMIC DNA]</scope>
    <source>
        <strain evidence="8 9">MK1</strain>
    </source>
</reference>
<sequence length="66" mass="7562">MIIPIRCFTCGSLLADKWEIYSTRVGAGEDPGKVLDDLKVRKLCCRRTLLTHVDIIREVVNYTRPI</sequence>
<comment type="subunit">
    <text evidence="7">Part of the RNA polymerase complex.</text>
</comment>
<gene>
    <name evidence="7" type="primary">rpo10</name>
    <name evidence="7" type="synonym">rpoN</name>
    <name evidence="8" type="ORF">MetMK1DRAFT_00029960</name>
</gene>
<dbReference type="EMBL" id="JH597770">
    <property type="protein sequence ID" value="EHP68555.1"/>
    <property type="molecule type" value="Genomic_DNA"/>
</dbReference>
<dbReference type="AlphaFoldDB" id="H2C8S9"/>
<dbReference type="HOGENOM" id="CLU_143122_1_1_2"/>
<dbReference type="SUPFAM" id="SSF46924">
    <property type="entry name" value="RNA polymerase subunit RPB10"/>
    <property type="match status" value="1"/>
</dbReference>
<keyword evidence="2 7" id="KW-0808">Transferase</keyword>
<accession>H2C8S9</accession>
<dbReference type="Gene3D" id="1.10.10.60">
    <property type="entry name" value="Homeodomain-like"/>
    <property type="match status" value="1"/>
</dbReference>
<feature type="binding site" evidence="7">
    <location>
        <position position="45"/>
    </location>
    <ligand>
        <name>Zn(2+)</name>
        <dbReference type="ChEBI" id="CHEBI:29105"/>
    </ligand>
</feature>
<comment type="catalytic activity">
    <reaction evidence="7">
        <text>RNA(n) + a ribonucleoside 5'-triphosphate = RNA(n+1) + diphosphate</text>
        <dbReference type="Rhea" id="RHEA:21248"/>
        <dbReference type="Rhea" id="RHEA-COMP:14527"/>
        <dbReference type="Rhea" id="RHEA-COMP:17342"/>
        <dbReference type="ChEBI" id="CHEBI:33019"/>
        <dbReference type="ChEBI" id="CHEBI:61557"/>
        <dbReference type="ChEBI" id="CHEBI:140395"/>
        <dbReference type="EC" id="2.7.7.6"/>
    </reaction>
</comment>
<evidence type="ECO:0000256" key="3">
    <source>
        <dbReference type="ARBA" id="ARBA00022695"/>
    </source>
</evidence>
<evidence type="ECO:0000256" key="2">
    <source>
        <dbReference type="ARBA" id="ARBA00022679"/>
    </source>
</evidence>
<keyword evidence="9" id="KW-1185">Reference proteome</keyword>
<dbReference type="GO" id="GO:0003899">
    <property type="term" value="F:DNA-directed RNA polymerase activity"/>
    <property type="evidence" value="ECO:0007669"/>
    <property type="project" value="UniProtKB-UniRule"/>
</dbReference>
<comment type="function">
    <text evidence="7">DNA-dependent RNA polymerase (RNAP) catalyzes the transcription of DNA into RNA using the four ribonucleoside triphosphates as substrates.</text>
</comment>
<dbReference type="HAMAP" id="MF_00250">
    <property type="entry name" value="RNApol_arch_Rpo10"/>
    <property type="match status" value="1"/>
</dbReference>
<keyword evidence="5 7" id="KW-0862">Zinc</keyword>
<dbReference type="Pfam" id="PF01194">
    <property type="entry name" value="RNA_pol_N"/>
    <property type="match status" value="1"/>
</dbReference>
<comment type="similarity">
    <text evidence="7">Belongs to the archaeal Rpo10/eukaryotic RPB10 RNA polymerase subunit family.</text>
</comment>
<dbReference type="PANTHER" id="PTHR23431">
    <property type="entry name" value="DNA-DIRECTED RNA POLYMERASES I, II, AND III SUBUNIT RPABC5 FAMILY MEMBER"/>
    <property type="match status" value="1"/>
</dbReference>
<dbReference type="PIRSF" id="PIRSF005653">
    <property type="entry name" value="RNA_pol_N/8_sub"/>
    <property type="match status" value="1"/>
</dbReference>
<organism evidence="8 9">
    <name type="scientific">Metallosphaera yellowstonensis MK1</name>
    <dbReference type="NCBI Taxonomy" id="671065"/>
    <lineage>
        <taxon>Archaea</taxon>
        <taxon>Thermoproteota</taxon>
        <taxon>Thermoprotei</taxon>
        <taxon>Sulfolobales</taxon>
        <taxon>Sulfolobaceae</taxon>
        <taxon>Metallosphaera</taxon>
    </lineage>
</organism>
<dbReference type="InterPro" id="IPR000268">
    <property type="entry name" value="RPABC5/Rpb10"/>
</dbReference>
<proteinExistence type="inferred from homology"/>
<comment type="cofactor">
    <cofactor evidence="7">
        <name>Zn(2+)</name>
        <dbReference type="ChEBI" id="CHEBI:29105"/>
    </cofactor>
    <text evidence="7">Binds 1 zinc ion.</text>
</comment>
<evidence type="ECO:0000313" key="9">
    <source>
        <dbReference type="Proteomes" id="UP000003980"/>
    </source>
</evidence>
<keyword evidence="4 7" id="KW-0479">Metal-binding</keyword>
<feature type="binding site" evidence="7">
    <location>
        <position position="44"/>
    </location>
    <ligand>
        <name>Zn(2+)</name>
        <dbReference type="ChEBI" id="CHEBI:29105"/>
    </ligand>
</feature>
<keyword evidence="7" id="KW-0963">Cytoplasm</keyword>
<feature type="binding site" evidence="7">
    <location>
        <position position="7"/>
    </location>
    <ligand>
        <name>Zn(2+)</name>
        <dbReference type="ChEBI" id="CHEBI:29105"/>
    </ligand>
</feature>
<evidence type="ECO:0000256" key="6">
    <source>
        <dbReference type="ARBA" id="ARBA00023163"/>
    </source>
</evidence>